<keyword evidence="10 15" id="KW-0472">Membrane</keyword>
<gene>
    <name evidence="17" type="ORF">ANIA_02587</name>
</gene>
<dbReference type="InterPro" id="IPR008427">
    <property type="entry name" value="Extracellular_membr_CFEM_dom"/>
</dbReference>
<organism evidence="17 18">
    <name type="scientific">Emericella nidulans (strain FGSC A4 / ATCC 38163 / CBS 112.46 / NRRL 194 / M139)</name>
    <name type="common">Aspergillus nidulans</name>
    <dbReference type="NCBI Taxonomy" id="227321"/>
    <lineage>
        <taxon>Eukaryota</taxon>
        <taxon>Fungi</taxon>
        <taxon>Dikarya</taxon>
        <taxon>Ascomycota</taxon>
        <taxon>Pezizomycotina</taxon>
        <taxon>Eurotiomycetes</taxon>
        <taxon>Eurotiomycetidae</taxon>
        <taxon>Eurotiales</taxon>
        <taxon>Aspergillaceae</taxon>
        <taxon>Aspergillus</taxon>
        <taxon>Aspergillus subgen. Nidulantes</taxon>
    </lineage>
</organism>
<keyword evidence="11 14" id="KW-1015">Disulfide bond</keyword>
<feature type="domain" description="CFEM" evidence="16">
    <location>
        <begin position="1"/>
        <end position="99"/>
    </location>
</feature>
<feature type="disulfide bond" evidence="14">
    <location>
        <begin position="20"/>
        <end position="51"/>
    </location>
</feature>
<dbReference type="Pfam" id="PF20684">
    <property type="entry name" value="Fung_rhodopsin"/>
    <property type="match status" value="1"/>
</dbReference>
<keyword evidence="12" id="KW-0449">Lipoprotein</keyword>
<dbReference type="AlphaFoldDB" id="C8VKK7"/>
<dbReference type="GeneID" id="2875481"/>
<feature type="transmembrane region" description="Helical" evidence="15">
    <location>
        <begin position="155"/>
        <end position="180"/>
    </location>
</feature>
<proteinExistence type="inferred from homology"/>
<evidence type="ECO:0000259" key="16">
    <source>
        <dbReference type="PROSITE" id="PS52012"/>
    </source>
</evidence>
<dbReference type="InParanoid" id="C8VKK7"/>
<dbReference type="HOGENOM" id="CLU_028200_6_3_1"/>
<evidence type="ECO:0000256" key="10">
    <source>
        <dbReference type="ARBA" id="ARBA00023136"/>
    </source>
</evidence>
<name>C8VKK7_EMENI</name>
<evidence type="ECO:0000256" key="7">
    <source>
        <dbReference type="ARBA" id="ARBA00022692"/>
    </source>
</evidence>
<feature type="transmembrane region" description="Helical" evidence="15">
    <location>
        <begin position="82"/>
        <end position="104"/>
    </location>
</feature>
<evidence type="ECO:0000256" key="2">
    <source>
        <dbReference type="ARBA" id="ARBA00004589"/>
    </source>
</evidence>
<evidence type="ECO:0000256" key="14">
    <source>
        <dbReference type="PROSITE-ProRule" id="PRU01356"/>
    </source>
</evidence>
<dbReference type="OMA" id="DYVEMGY"/>
<protein>
    <recommendedName>
        <fullName evidence="16">CFEM domain-containing protein</fullName>
    </recommendedName>
</protein>
<accession>C8VKK7</accession>
<dbReference type="GO" id="GO:0005576">
    <property type="term" value="C:extracellular region"/>
    <property type="evidence" value="ECO:0007669"/>
    <property type="project" value="UniProtKB-SubCell"/>
</dbReference>
<keyword evidence="18" id="KW-1185">Reference proteome</keyword>
<dbReference type="RefSeq" id="XP_050468935.1">
    <property type="nucleotide sequence ID" value="XM_050613094.1"/>
</dbReference>
<evidence type="ECO:0000256" key="6">
    <source>
        <dbReference type="ARBA" id="ARBA00022622"/>
    </source>
</evidence>
<evidence type="ECO:0000256" key="12">
    <source>
        <dbReference type="ARBA" id="ARBA00023288"/>
    </source>
</evidence>
<evidence type="ECO:0000256" key="1">
    <source>
        <dbReference type="ARBA" id="ARBA00004141"/>
    </source>
</evidence>
<feature type="transmembrane region" description="Helical" evidence="15">
    <location>
        <begin position="116"/>
        <end position="135"/>
    </location>
</feature>
<evidence type="ECO:0000313" key="18">
    <source>
        <dbReference type="Proteomes" id="UP000000560"/>
    </source>
</evidence>
<evidence type="ECO:0000256" key="9">
    <source>
        <dbReference type="ARBA" id="ARBA00022989"/>
    </source>
</evidence>
<evidence type="ECO:0000313" key="17">
    <source>
        <dbReference type="EMBL" id="CBF87153.1"/>
    </source>
</evidence>
<dbReference type="KEGG" id="ani:ANIA_02587"/>
<evidence type="ECO:0000256" key="3">
    <source>
        <dbReference type="ARBA" id="ARBA00004613"/>
    </source>
</evidence>
<feature type="transmembrane region" description="Helical" evidence="15">
    <location>
        <begin position="245"/>
        <end position="264"/>
    </location>
</feature>
<keyword evidence="9 15" id="KW-1133">Transmembrane helix</keyword>
<comment type="similarity">
    <text evidence="4">Belongs to the RBT5 family.</text>
</comment>
<feature type="transmembrane region" description="Helical" evidence="15">
    <location>
        <begin position="192"/>
        <end position="215"/>
    </location>
</feature>
<keyword evidence="8" id="KW-0732">Signal</keyword>
<comment type="similarity">
    <text evidence="13">Belongs to the SAT4 family.</text>
</comment>
<dbReference type="eggNOG" id="ENOG502SM6F">
    <property type="taxonomic scope" value="Eukaryota"/>
</dbReference>
<feature type="disulfide bond" evidence="14">
    <location>
        <begin position="30"/>
        <end position="37"/>
    </location>
</feature>
<evidence type="ECO:0000256" key="15">
    <source>
        <dbReference type="SAM" id="Phobius"/>
    </source>
</evidence>
<evidence type="ECO:0000256" key="5">
    <source>
        <dbReference type="ARBA" id="ARBA00022525"/>
    </source>
</evidence>
<dbReference type="OrthoDB" id="2496787at2759"/>
<dbReference type="PANTHER" id="PTHR33048">
    <property type="entry name" value="PTH11-LIKE INTEGRAL MEMBRANE PROTEIN (AFU_ORTHOLOGUE AFUA_5G11245)"/>
    <property type="match status" value="1"/>
</dbReference>
<evidence type="ECO:0000256" key="11">
    <source>
        <dbReference type="ARBA" id="ARBA00023157"/>
    </source>
</evidence>
<comment type="subcellular location">
    <subcellularLocation>
        <location evidence="2">Membrane</location>
        <topology evidence="2">Lipid-anchor</topology>
        <topology evidence="2">GPI-anchor</topology>
    </subcellularLocation>
    <subcellularLocation>
        <location evidence="1">Membrane</location>
        <topology evidence="1">Multi-pass membrane protein</topology>
    </subcellularLocation>
    <subcellularLocation>
        <location evidence="3">Secreted</location>
    </subcellularLocation>
</comment>
<evidence type="ECO:0000256" key="8">
    <source>
        <dbReference type="ARBA" id="ARBA00022729"/>
    </source>
</evidence>
<evidence type="ECO:0000256" key="13">
    <source>
        <dbReference type="ARBA" id="ARBA00038359"/>
    </source>
</evidence>
<keyword evidence="7 15" id="KW-0812">Transmembrane</keyword>
<dbReference type="Proteomes" id="UP000000560">
    <property type="component" value="Chromosome VII"/>
</dbReference>
<dbReference type="Pfam" id="PF05730">
    <property type="entry name" value="CFEM"/>
    <property type="match status" value="1"/>
</dbReference>
<dbReference type="EMBL" id="BN001307">
    <property type="protein sequence ID" value="CBF87153.1"/>
    <property type="molecule type" value="Genomic_DNA"/>
</dbReference>
<dbReference type="PANTHER" id="PTHR33048:SF143">
    <property type="entry name" value="EXTRACELLULAR MEMBRANE PROTEIN CFEM DOMAIN-CONTAINING PROTEIN-RELATED"/>
    <property type="match status" value="1"/>
</dbReference>
<evidence type="ECO:0000256" key="4">
    <source>
        <dbReference type="ARBA" id="ARBA00010031"/>
    </source>
</evidence>
<dbReference type="VEuPathDB" id="FungiDB:AN2587"/>
<dbReference type="InterPro" id="IPR052337">
    <property type="entry name" value="SAT4-like"/>
</dbReference>
<feature type="transmembrane region" description="Helical" evidence="15">
    <location>
        <begin position="276"/>
        <end position="298"/>
    </location>
</feature>
<dbReference type="InterPro" id="IPR049326">
    <property type="entry name" value="Rhodopsin_dom_fungi"/>
</dbReference>
<feature type="disulfide bond" evidence="14">
    <location>
        <begin position="16"/>
        <end position="56"/>
    </location>
</feature>
<dbReference type="GO" id="GO:0098552">
    <property type="term" value="C:side of membrane"/>
    <property type="evidence" value="ECO:0007669"/>
    <property type="project" value="UniProtKB-KW"/>
</dbReference>
<dbReference type="PROSITE" id="PS52012">
    <property type="entry name" value="CFEM"/>
    <property type="match status" value="1"/>
</dbReference>
<keyword evidence="5" id="KW-0964">Secreted</keyword>
<reference evidence="18" key="1">
    <citation type="journal article" date="2005" name="Nature">
        <title>Sequencing of Aspergillus nidulans and comparative analysis with A. fumigatus and A. oryzae.</title>
        <authorList>
            <person name="Galagan J.E."/>
            <person name="Calvo S.E."/>
            <person name="Cuomo C."/>
            <person name="Ma L.J."/>
            <person name="Wortman J.R."/>
            <person name="Batzoglou S."/>
            <person name="Lee S.I."/>
            <person name="Basturkmen M."/>
            <person name="Spevak C.C."/>
            <person name="Clutterbuck J."/>
            <person name="Kapitonov V."/>
            <person name="Jurka J."/>
            <person name="Scazzocchio C."/>
            <person name="Farman M."/>
            <person name="Butler J."/>
            <person name="Purcell S."/>
            <person name="Harris S."/>
            <person name="Braus G.H."/>
            <person name="Draht O."/>
            <person name="Busch S."/>
            <person name="D'Enfert C."/>
            <person name="Bouchier C."/>
            <person name="Goldman G.H."/>
            <person name="Bell-Pedersen D."/>
            <person name="Griffiths-Jones S."/>
            <person name="Doonan J.H."/>
            <person name="Yu J."/>
            <person name="Vienken K."/>
            <person name="Pain A."/>
            <person name="Freitag M."/>
            <person name="Selker E.U."/>
            <person name="Archer D.B."/>
            <person name="Penalva M.A."/>
            <person name="Oakley B.R."/>
            <person name="Momany M."/>
            <person name="Tanaka T."/>
            <person name="Kumagai T."/>
            <person name="Asai K."/>
            <person name="Machida M."/>
            <person name="Nierman W.C."/>
            <person name="Denning D.W."/>
            <person name="Caddick M."/>
            <person name="Hynes M."/>
            <person name="Paoletti M."/>
            <person name="Fischer R."/>
            <person name="Miller B."/>
            <person name="Dyer P."/>
            <person name="Sachs M.S."/>
            <person name="Osmani S.A."/>
            <person name="Birren B.W."/>
        </authorList>
    </citation>
    <scope>NUCLEOTIDE SEQUENCE [LARGE SCALE GENOMIC DNA]</scope>
    <source>
        <strain evidence="18">FGSC A4 / ATCC 38163 / CBS 112.46 / NRRL 194 / M139</strain>
    </source>
</reference>
<sequence>MDVRDQLPSVNPIPDCARSCLTAAAAEASCSLTEAICVCYDQTVAKAMGTCVAQACSVSDIFSVKRYSDTICGAKPRAQTQALVVVSTMFLVIMIVCVLMRTVARVLNRNYGLDDLAISLSVGIAVAIAAIVYPTSNLGLGTDIWYLERPKIDHLLYLFVVTTYLYIPCLAVIKISMLLLYLRIFPNRNLRIATFIMLAIVSMWGVAYTLVIIWICSPRSFAWLGWDGEHTGTCVNSMVVQVSHAILNIVFDVIVLGMPLPVLLRLDMSKTKKAGVCVMFLTGFIVTALSIVRVVTTYNFLKSRNQTRDFIPFCIWNILEIDLGIICSCLPGMRALLKIIIPGCGSTNEASDYDYSSPQEVPGNSRNLHNKSFHLSVDGSGRVRSSTRRERNAFVPLPDLPPVRSRLISHLPENWMAERSRSS</sequence>
<reference evidence="18" key="2">
    <citation type="journal article" date="2009" name="Fungal Genet. Biol.">
        <title>The 2008 update of the Aspergillus nidulans genome annotation: a community effort.</title>
        <authorList>
            <person name="Wortman J.R."/>
            <person name="Gilsenan J.M."/>
            <person name="Joardar V."/>
            <person name="Deegan J."/>
            <person name="Clutterbuck J."/>
            <person name="Andersen M.R."/>
            <person name="Archer D."/>
            <person name="Bencina M."/>
            <person name="Braus G."/>
            <person name="Coutinho P."/>
            <person name="von Dohren H."/>
            <person name="Doonan J."/>
            <person name="Driessen A.J."/>
            <person name="Durek P."/>
            <person name="Espeso E."/>
            <person name="Fekete E."/>
            <person name="Flipphi M."/>
            <person name="Estrada C.G."/>
            <person name="Geysens S."/>
            <person name="Goldman G."/>
            <person name="de Groot P.W."/>
            <person name="Hansen K."/>
            <person name="Harris S.D."/>
            <person name="Heinekamp T."/>
            <person name="Helmstaedt K."/>
            <person name="Henrissat B."/>
            <person name="Hofmann G."/>
            <person name="Homan T."/>
            <person name="Horio T."/>
            <person name="Horiuchi H."/>
            <person name="James S."/>
            <person name="Jones M."/>
            <person name="Karaffa L."/>
            <person name="Karanyi Z."/>
            <person name="Kato M."/>
            <person name="Keller N."/>
            <person name="Kelly D.E."/>
            <person name="Kiel J.A."/>
            <person name="Kim J.M."/>
            <person name="van der Klei I.J."/>
            <person name="Klis F.M."/>
            <person name="Kovalchuk A."/>
            <person name="Krasevec N."/>
            <person name="Kubicek C.P."/>
            <person name="Liu B."/>
            <person name="Maccabe A."/>
            <person name="Meyer V."/>
            <person name="Mirabito P."/>
            <person name="Miskei M."/>
            <person name="Mos M."/>
            <person name="Mullins J."/>
            <person name="Nelson D.R."/>
            <person name="Nielsen J."/>
            <person name="Oakley B.R."/>
            <person name="Osmani S.A."/>
            <person name="Pakula T."/>
            <person name="Paszewski A."/>
            <person name="Paulsen I."/>
            <person name="Pilsyk S."/>
            <person name="Pocsi I."/>
            <person name="Punt P.J."/>
            <person name="Ram A.F."/>
            <person name="Ren Q."/>
            <person name="Robellet X."/>
            <person name="Robson G."/>
            <person name="Seiboth B."/>
            <person name="van Solingen P."/>
            <person name="Specht T."/>
            <person name="Sun J."/>
            <person name="Taheri-Talesh N."/>
            <person name="Takeshita N."/>
            <person name="Ussery D."/>
            <person name="vanKuyk P.A."/>
            <person name="Visser H."/>
            <person name="van de Vondervoort P.J."/>
            <person name="de Vries R.P."/>
            <person name="Walton J."/>
            <person name="Xiang X."/>
            <person name="Xiong Y."/>
            <person name="Zeng A.P."/>
            <person name="Brandt B.W."/>
            <person name="Cornell M.J."/>
            <person name="van den Hondel C.A."/>
            <person name="Visser J."/>
            <person name="Oliver S.G."/>
            <person name="Turner G."/>
        </authorList>
    </citation>
    <scope>GENOME REANNOTATION</scope>
    <source>
        <strain evidence="18">FGSC A4 / ATCC 38163 / CBS 112.46 / NRRL 194 / M139</strain>
    </source>
</reference>
<keyword evidence="6" id="KW-0325">Glycoprotein</keyword>
<feature type="disulfide bond" evidence="14">
    <location>
        <begin position="39"/>
        <end position="72"/>
    </location>
</feature>
<comment type="caution">
    <text evidence="14">Lacks conserved residue(s) required for the propagation of feature annotation.</text>
</comment>
<keyword evidence="6" id="KW-0336">GPI-anchor</keyword>